<feature type="non-terminal residue" evidence="2">
    <location>
        <position position="1"/>
    </location>
</feature>
<feature type="compositionally biased region" description="Polar residues" evidence="1">
    <location>
        <begin position="152"/>
        <end position="164"/>
    </location>
</feature>
<dbReference type="InParanoid" id="A7USM8"/>
<feature type="region of interest" description="Disordered" evidence="1">
    <location>
        <begin position="50"/>
        <end position="94"/>
    </location>
</feature>
<accession>A7USM8</accession>
<comment type="caution">
    <text evidence="2">The sequence shown here is derived from an EMBL/GenBank/DDBJ whole genome shotgun (WGS) entry which is preliminary data.</text>
</comment>
<gene>
    <name evidence="2" type="ORF">AgaP_AGAP010472</name>
</gene>
<feature type="compositionally biased region" description="Low complexity" evidence="1">
    <location>
        <begin position="53"/>
        <end position="71"/>
    </location>
</feature>
<reference evidence="2" key="3">
    <citation type="journal article" date="2004" name="Trends Parasitol.">
        <title>The Anopheles gambiae genome: an update.</title>
        <authorList>
            <person name="Mongin E."/>
            <person name="Louis C."/>
            <person name="Holt R.A."/>
            <person name="Birney E."/>
            <person name="Collins F.H."/>
        </authorList>
    </citation>
    <scope>NUCLEOTIDE SEQUENCE</scope>
    <source>
        <strain evidence="2">PEST</strain>
    </source>
</reference>
<feature type="region of interest" description="Disordered" evidence="1">
    <location>
        <begin position="227"/>
        <end position="248"/>
    </location>
</feature>
<dbReference type="STRING" id="7165.A7USM8"/>
<reference evidence="2" key="5">
    <citation type="submission" date="2011-05" db="EMBL/GenBank/DDBJ databases">
        <authorList>
            <consortium name="VectorBase"/>
        </authorList>
    </citation>
    <scope>NUCLEOTIDE SEQUENCE</scope>
    <source>
        <strain evidence="2">PEST</strain>
    </source>
</reference>
<proteinExistence type="predicted"/>
<dbReference type="eggNOG" id="KOG3521">
    <property type="taxonomic scope" value="Eukaryota"/>
</dbReference>
<reference evidence="2" key="4">
    <citation type="journal article" date="2007" name="Genome Biol.">
        <title>Update of the Anopheles gambiae PEST genome assembly.</title>
        <authorList>
            <person name="Sharakhova M.V."/>
            <person name="Hammond M.P."/>
            <person name="Lobo N.F."/>
            <person name="Krzywinski J."/>
            <person name="Unger M.F."/>
            <person name="Hillenmeyer M.E."/>
            <person name="Bruggner R.V."/>
            <person name="Birney E."/>
            <person name="Collins F.H."/>
        </authorList>
    </citation>
    <scope>NUCLEOTIDE SEQUENCE</scope>
    <source>
        <strain evidence="2">PEST</strain>
    </source>
</reference>
<reference evidence="2" key="2">
    <citation type="submission" date="2002-03" db="EMBL/GenBank/DDBJ databases">
        <authorList>
            <consortium name="The Anopheles Genome Sequencing Consortium"/>
        </authorList>
    </citation>
    <scope>NUCLEOTIDE SEQUENCE</scope>
    <source>
        <strain evidence="2">PEST</strain>
    </source>
</reference>
<feature type="compositionally biased region" description="Low complexity" evidence="1">
    <location>
        <begin position="119"/>
        <end position="133"/>
    </location>
</feature>
<name>A7USM8_ANOGA</name>
<dbReference type="VEuPathDB" id="VectorBase:AGAP010473"/>
<evidence type="ECO:0000313" key="2">
    <source>
        <dbReference type="EMBL" id="EDO64277.1"/>
    </source>
</evidence>
<protein>
    <submittedName>
        <fullName evidence="2">AGAP010472-PA</fullName>
    </submittedName>
</protein>
<organism evidence="2">
    <name type="scientific">Anopheles gambiae</name>
    <name type="common">African malaria mosquito</name>
    <dbReference type="NCBI Taxonomy" id="7165"/>
    <lineage>
        <taxon>Eukaryota</taxon>
        <taxon>Metazoa</taxon>
        <taxon>Ecdysozoa</taxon>
        <taxon>Arthropoda</taxon>
        <taxon>Hexapoda</taxon>
        <taxon>Insecta</taxon>
        <taxon>Pterygota</taxon>
        <taxon>Neoptera</taxon>
        <taxon>Endopterygota</taxon>
        <taxon>Diptera</taxon>
        <taxon>Nematocera</taxon>
        <taxon>Culicoidea</taxon>
        <taxon>Culicidae</taxon>
        <taxon>Anophelinae</taxon>
        <taxon>Anopheles</taxon>
    </lineage>
</organism>
<dbReference type="VEuPathDB" id="VectorBase:AGAMI1_011212"/>
<sequence length="248" mass="25107">PHIQHYAAVHTATTATTITTARTTSADISSSSSATAIATVSTNTTCLTGYQLSNTTNSPTSSSSPPATSPTDRSITSAPITGNPQSVTSGSSSSAITAVVSSGTKRTRSLLLKSTSPLQQTTHSSPSHTVSSPQGPPVPPRLSHIHAIGSVSPANTGPTFSNHPSIDPISTTTSSNASSEAIVMSSIVTGTCYVTPPTPAPLITSDKHRELPSMTFGSVTPTVVSNTLPDSTTLTASGHNKTPTDGNE</sequence>
<feature type="non-terminal residue" evidence="2">
    <location>
        <position position="248"/>
    </location>
</feature>
<evidence type="ECO:0000256" key="1">
    <source>
        <dbReference type="SAM" id="MobiDB-lite"/>
    </source>
</evidence>
<reference evidence="2" key="1">
    <citation type="journal article" date="2002" name="Science">
        <title>The genome sequence of the malaria mosquito Anopheles gambiae.</title>
        <authorList>
            <person name="Holt R.A."/>
            <person name="Subramanian G.M."/>
            <person name="Halpern A."/>
            <person name="Sutton G.G."/>
            <person name="Charlab R."/>
            <person name="Nusskern D.R."/>
            <person name="Wincker P."/>
            <person name="Clark A.G."/>
            <person name="Ribeiro J.M."/>
            <person name="Wides R."/>
            <person name="Salzberg S.L."/>
            <person name="Loftus B."/>
            <person name="Yandell M."/>
            <person name="Majoros W.H."/>
            <person name="Rusch D.B."/>
            <person name="Lai Z."/>
            <person name="Kraft C.L."/>
            <person name="Abril J.F."/>
            <person name="Anthouard V."/>
            <person name="Arensburger P."/>
            <person name="Atkinson P.W."/>
            <person name="Baden H."/>
            <person name="de Berardinis V."/>
            <person name="Baldwin D."/>
            <person name="Benes V."/>
            <person name="Biedler J."/>
            <person name="Blass C."/>
            <person name="Bolanos R."/>
            <person name="Boscus D."/>
            <person name="Barnstead M."/>
            <person name="Cai S."/>
            <person name="Center A."/>
            <person name="Chaturverdi K."/>
            <person name="Christophides G.K."/>
            <person name="Chrystal M.A."/>
            <person name="Clamp M."/>
            <person name="Cravchik A."/>
            <person name="Curwen V."/>
            <person name="Dana A."/>
            <person name="Delcher A."/>
            <person name="Dew I."/>
            <person name="Evans C.A."/>
            <person name="Flanigan M."/>
            <person name="Grundschober-Freimoser A."/>
            <person name="Friedli L."/>
            <person name="Gu Z."/>
            <person name="Guan P."/>
            <person name="Guigo R."/>
            <person name="Hillenmeyer M.E."/>
            <person name="Hladun S.L."/>
            <person name="Hogan J.R."/>
            <person name="Hong Y.S."/>
            <person name="Hoover J."/>
            <person name="Jaillon O."/>
            <person name="Ke Z."/>
            <person name="Kodira C."/>
            <person name="Kokoza E."/>
            <person name="Koutsos A."/>
            <person name="Letunic I."/>
            <person name="Levitsky A."/>
            <person name="Liang Y."/>
            <person name="Lin J.J."/>
            <person name="Lobo N.F."/>
            <person name="Lopez J.R."/>
            <person name="Malek J.A."/>
            <person name="McIntosh T.C."/>
            <person name="Meister S."/>
            <person name="Miller J."/>
            <person name="Mobarry C."/>
            <person name="Mongin E."/>
            <person name="Murphy S.D."/>
            <person name="O'Brochta D.A."/>
            <person name="Pfannkoch C."/>
            <person name="Qi R."/>
            <person name="Regier M.A."/>
            <person name="Remington K."/>
            <person name="Shao H."/>
            <person name="Sharakhova M.V."/>
            <person name="Sitter C.D."/>
            <person name="Shetty J."/>
            <person name="Smith T.J."/>
            <person name="Strong R."/>
            <person name="Sun J."/>
            <person name="Thomasova D."/>
            <person name="Ton L.Q."/>
            <person name="Topalis P."/>
            <person name="Tu Z."/>
            <person name="Unger M.F."/>
            <person name="Walenz B."/>
            <person name="Wang A."/>
            <person name="Wang J."/>
            <person name="Wang M."/>
            <person name="Wang X."/>
            <person name="Woodford K.J."/>
            <person name="Wortman J.R."/>
            <person name="Wu M."/>
            <person name="Yao A."/>
            <person name="Zdobnov E.M."/>
            <person name="Zhang H."/>
            <person name="Zhao Q."/>
            <person name="Zhao S."/>
            <person name="Zhu S.C."/>
            <person name="Zhimulev I."/>
            <person name="Coluzzi M."/>
            <person name="della Torre A."/>
            <person name="Roth C.W."/>
            <person name="Louis C."/>
            <person name="Kalush F."/>
            <person name="Mural R.J."/>
            <person name="Myers E.W."/>
            <person name="Adams M.D."/>
            <person name="Smith H.O."/>
            <person name="Broder S."/>
            <person name="Gardner M.J."/>
            <person name="Fraser C.M."/>
            <person name="Birney E."/>
            <person name="Bork P."/>
            <person name="Brey P.T."/>
            <person name="Venter J.C."/>
            <person name="Weissenbach J."/>
            <person name="Kafatos F.C."/>
            <person name="Collins F.H."/>
            <person name="Hoffman S.L."/>
        </authorList>
    </citation>
    <scope>NUCLEOTIDE SEQUENCE [LARGE SCALE GENOMIC DNA]</scope>
    <source>
        <strain evidence="2">PEST</strain>
    </source>
</reference>
<dbReference type="AlphaFoldDB" id="A7USM8"/>
<feature type="compositionally biased region" description="Polar residues" evidence="1">
    <location>
        <begin position="72"/>
        <end position="85"/>
    </location>
</feature>
<dbReference type="EMBL" id="AAAB01008849">
    <property type="protein sequence ID" value="EDO64277.1"/>
    <property type="molecule type" value="Genomic_DNA"/>
</dbReference>
<feature type="region of interest" description="Disordered" evidence="1">
    <location>
        <begin position="115"/>
        <end position="178"/>
    </location>
</feature>